<dbReference type="EMBL" id="CP002786">
    <property type="protein sequence ID" value="AEF43010.1"/>
    <property type="molecule type" value="Genomic_DNA"/>
</dbReference>
<evidence type="ECO:0000313" key="2">
    <source>
        <dbReference type="Proteomes" id="UP000009235"/>
    </source>
</evidence>
<reference evidence="1 2" key="1">
    <citation type="journal article" date="2011" name="J. Bacteriol.">
        <title>Complete genome sequence of Amycolicicoccus subflavus DQS3-9A1T, an actinomycete isolated from crude oil-polluted soil.</title>
        <authorList>
            <person name="Cai M."/>
            <person name="Chen W.M."/>
            <person name="Nie Y."/>
            <person name="Chi C.Q."/>
            <person name="Wang Y.N."/>
            <person name="Tang Y.Q."/>
            <person name="Li G.Y."/>
            <person name="Wu X.L."/>
        </authorList>
    </citation>
    <scope>NUCLEOTIDE SEQUENCE [LARGE SCALE GENOMIC DNA]</scope>
    <source>
        <strain evidence="2">DSM 45089 / DQS3-9A1</strain>
    </source>
</reference>
<proteinExistence type="predicted"/>
<accession>F6EPG1</accession>
<dbReference type="AlphaFoldDB" id="F6EPG1"/>
<dbReference type="KEGG" id="asd:AS9A_4578"/>
<protein>
    <submittedName>
        <fullName evidence="1">Uncharacterized protein</fullName>
    </submittedName>
</protein>
<dbReference type="eggNOG" id="COG3153">
    <property type="taxonomic scope" value="Bacteria"/>
</dbReference>
<dbReference type="STRING" id="443218.AS9A_4578"/>
<keyword evidence="2" id="KW-1185">Reference proteome</keyword>
<gene>
    <name evidence="1" type="ordered locus">AS9A_4578</name>
</gene>
<dbReference type="HOGENOM" id="CLU_067049_1_0_11"/>
<sequence length="207" mass="22508">MDPGAVIDTQAFCDTELEKEAWLSSVLLNWGSCGQLLYLNQGEAAHLPKVSGCALYAPPSVVPRAGLFPTSPVSADAILLTTLYVDGIAEAEGFHEVLIRGVLDDLIKRGVRAIEAFGHIREGECTSHAYSLVHRKPGDCTPETCMISAERLLDAEFKVVAPHHYFPRFRLELDRDHGWKADVEAALMRLLESSTLSMAGPPPPGTV</sequence>
<name>F6EPG1_HOYSD</name>
<evidence type="ECO:0000313" key="1">
    <source>
        <dbReference type="EMBL" id="AEF43010.1"/>
    </source>
</evidence>
<organism evidence="1 2">
    <name type="scientific">Hoyosella subflava (strain DSM 45089 / JCM 17490 / NBRC 109087 / DQS3-9A1)</name>
    <name type="common">Amycolicicoccus subflavus</name>
    <dbReference type="NCBI Taxonomy" id="443218"/>
    <lineage>
        <taxon>Bacteria</taxon>
        <taxon>Bacillati</taxon>
        <taxon>Actinomycetota</taxon>
        <taxon>Actinomycetes</taxon>
        <taxon>Mycobacteriales</taxon>
        <taxon>Hoyosellaceae</taxon>
        <taxon>Hoyosella</taxon>
    </lineage>
</organism>
<dbReference type="Proteomes" id="UP000009235">
    <property type="component" value="Chromosome"/>
</dbReference>